<comment type="similarity">
    <text evidence="1">Belongs to the SIKE family.</text>
</comment>
<dbReference type="AlphaFoldDB" id="A0A915BDF6"/>
<dbReference type="Proteomes" id="UP000887569">
    <property type="component" value="Unplaced"/>
</dbReference>
<proteinExistence type="inferred from homology"/>
<dbReference type="InterPro" id="IPR008555">
    <property type="entry name" value="SIKE"/>
</dbReference>
<reference evidence="5 6" key="1">
    <citation type="submission" date="2022-11" db="UniProtKB">
        <authorList>
            <consortium name="WormBaseParasite"/>
        </authorList>
    </citation>
    <scope>IDENTIFICATION</scope>
</reference>
<evidence type="ECO:0000256" key="1">
    <source>
        <dbReference type="ARBA" id="ARBA00005537"/>
    </source>
</evidence>
<sequence length="268" mass="30089">MGTTNISQLMAEMRQLVVNLQSRERATDGALAKSQLVNDKISSMKEYQEEVANMNGCWRMQGRKVLLAGLQQENRQILQLQQENRELRQTLKDCESTLEIVMQKHRLMVASMSHCVVSPASLPVVFNPGGDMEPQHQKTIQFSRMLRECFLEGETMSNIDQEVMARLTTENACLRELLNISTHNEPNVIREFTERSASTSAARSNGVILKNECNSHEGDGASTPTSTSQCDWAENNVRRNAAVVKKSRKMLNDVIFTEPSSSAEARQG</sequence>
<feature type="coiled-coil region" evidence="3">
    <location>
        <begin position="63"/>
        <end position="104"/>
    </location>
</feature>
<evidence type="ECO:0000313" key="4">
    <source>
        <dbReference type="Proteomes" id="UP000887569"/>
    </source>
</evidence>
<evidence type="ECO:0000313" key="5">
    <source>
        <dbReference type="WBParaSite" id="PgR035X_g063_t02"/>
    </source>
</evidence>
<evidence type="ECO:0000256" key="3">
    <source>
        <dbReference type="SAM" id="Coils"/>
    </source>
</evidence>
<evidence type="ECO:0000256" key="2">
    <source>
        <dbReference type="ARBA" id="ARBA00023054"/>
    </source>
</evidence>
<protein>
    <submittedName>
        <fullName evidence="5 6">FGFR1 oncogene partner 2 homolog</fullName>
    </submittedName>
</protein>
<evidence type="ECO:0000313" key="6">
    <source>
        <dbReference type="WBParaSite" id="PgR035X_g063_t03"/>
    </source>
</evidence>
<dbReference type="PANTHER" id="PTHR12186">
    <property type="entry name" value="SIKE FAMILY MEMBER"/>
    <property type="match status" value="1"/>
</dbReference>
<keyword evidence="4" id="KW-1185">Reference proteome</keyword>
<accession>A0A915BDF6</accession>
<dbReference type="WBParaSite" id="PgR035X_g063_t03">
    <property type="protein sequence ID" value="PgR035X_g063_t03"/>
    <property type="gene ID" value="PgR035X_g063"/>
</dbReference>
<dbReference type="PANTHER" id="PTHR12186:SF2">
    <property type="entry name" value="FGFR1 ONCOGENE PARTNER 2 HOMOLOG"/>
    <property type="match status" value="1"/>
</dbReference>
<name>A0A915BDF6_PARUN</name>
<organism evidence="4 5">
    <name type="scientific">Parascaris univalens</name>
    <name type="common">Nematode worm</name>
    <dbReference type="NCBI Taxonomy" id="6257"/>
    <lineage>
        <taxon>Eukaryota</taxon>
        <taxon>Metazoa</taxon>
        <taxon>Ecdysozoa</taxon>
        <taxon>Nematoda</taxon>
        <taxon>Chromadorea</taxon>
        <taxon>Rhabditida</taxon>
        <taxon>Spirurina</taxon>
        <taxon>Ascaridomorpha</taxon>
        <taxon>Ascaridoidea</taxon>
        <taxon>Ascarididae</taxon>
        <taxon>Parascaris</taxon>
    </lineage>
</organism>
<dbReference type="Pfam" id="PF05769">
    <property type="entry name" value="SIKE"/>
    <property type="match status" value="1"/>
</dbReference>
<dbReference type="WBParaSite" id="PgR035X_g063_t02">
    <property type="protein sequence ID" value="PgR035X_g063_t02"/>
    <property type="gene ID" value="PgR035X_g063"/>
</dbReference>
<keyword evidence="2 3" id="KW-0175">Coiled coil</keyword>